<keyword evidence="5" id="KW-1185">Reference proteome</keyword>
<dbReference type="Pfam" id="PF14543">
    <property type="entry name" value="TAXi_N"/>
    <property type="match status" value="2"/>
</dbReference>
<dbReference type="Gramene" id="PHT78634">
    <property type="protein sequence ID" value="PHT78634"/>
    <property type="gene ID" value="T459_16686"/>
</dbReference>
<dbReference type="PROSITE" id="PS51767">
    <property type="entry name" value="PEPTIDASE_A1"/>
    <property type="match status" value="2"/>
</dbReference>
<evidence type="ECO:0000259" key="3">
    <source>
        <dbReference type="PROSITE" id="PS51767"/>
    </source>
</evidence>
<dbReference type="GO" id="GO:0004190">
    <property type="term" value="F:aspartic-type endopeptidase activity"/>
    <property type="evidence" value="ECO:0007669"/>
    <property type="project" value="InterPro"/>
</dbReference>
<dbReference type="InterPro" id="IPR032799">
    <property type="entry name" value="TAXi_C"/>
</dbReference>
<dbReference type="InterPro" id="IPR021109">
    <property type="entry name" value="Peptidase_aspartic_dom_sf"/>
</dbReference>
<dbReference type="PANTHER" id="PTHR13683:SF850">
    <property type="entry name" value="PEPTIDASE A1 DOMAIN-CONTAINING PROTEIN"/>
    <property type="match status" value="1"/>
</dbReference>
<protein>
    <recommendedName>
        <fullName evidence="3">Peptidase A1 domain-containing protein</fullName>
    </recommendedName>
</protein>
<dbReference type="EMBL" id="AYRZ02000006">
    <property type="protein sequence ID" value="PHT78634.1"/>
    <property type="molecule type" value="Genomic_DNA"/>
</dbReference>
<dbReference type="STRING" id="4072.A0A2G2Z9K1"/>
<feature type="active site" evidence="2">
    <location>
        <position position="328"/>
    </location>
</feature>
<accession>A0A2G2Z9K1</accession>
<dbReference type="Pfam" id="PF14541">
    <property type="entry name" value="TAXi_C"/>
    <property type="match status" value="1"/>
</dbReference>
<evidence type="ECO:0000256" key="2">
    <source>
        <dbReference type="PIRSR" id="PIRSR601461-1"/>
    </source>
</evidence>
<dbReference type="Gene3D" id="2.40.70.10">
    <property type="entry name" value="Acid Proteases"/>
    <property type="match status" value="3"/>
</dbReference>
<dbReference type="AlphaFoldDB" id="A0A2G2Z9K1"/>
<dbReference type="Proteomes" id="UP000222542">
    <property type="component" value="Unassembled WGS sequence"/>
</dbReference>
<feature type="active site" evidence="2">
    <location>
        <position position="122"/>
    </location>
</feature>
<feature type="domain" description="Peptidase A1" evidence="3">
    <location>
        <begin position="104"/>
        <end position="450"/>
    </location>
</feature>
<name>A0A2G2Z9K1_CAPAN</name>
<sequence>MEARKRFMSIDLTKLPDPPMPSYMFTLFSRDLFEKSKFKDYDSLLESKVSRSQARVSHLASILGNGNSIGANGNLMRPHIKHESKTADAKVPETTSTYYVNGEYVASFTIGGEQIKNYLLIDTGSDLIWWQCKPCTEGGCYNQADPIYAAPNSGTYEKLDCVAKSESCFTSNLIRCDQRTRECIYDVTYADKRRTKGWIAGDVITFVLDQNQERILFGCGRDQTSGDGSFGPEYAGIAGLGRRVLTSGYSLPSQFEADIMSMCLPGLHSESATISFHTTPFDNSISAELLPNPAYPNFYFVNLYKVFINEREIPLNPSIAIESGCVVDTGTVITNFPRDIYNVFRDTFRQEVQDLTLVDNPTPGAFDTCYNVDPGVVPNFPIVRMHFSGQNPNNMVLLTHQQVVTYFHGLYCLAFHAWDEGFTILGNYQLQVFGREKSLLSLNSSYIMEARKRFMSIDLTKLPDPPMPSYTFTLFSRDLFEKPKFKDYDSLLESKLSRSKARVSHLASILGNGNSIGANKNQTRPHIDHESKSADVKVLGTTSTHYVGPGEYVASFSIGIQQIQSYLVIDTGSDLVWWQCEPCADDGCYNQHDPLYDSTTSGTYETLDCIGKSESCFTSDEVVCWRSTRECLYDVIYEEDQGQEVGLQRIRLLLF</sequence>
<dbReference type="GO" id="GO:0006508">
    <property type="term" value="P:proteolysis"/>
    <property type="evidence" value="ECO:0007669"/>
    <property type="project" value="InterPro"/>
</dbReference>
<gene>
    <name evidence="4" type="ORF">T459_16686</name>
</gene>
<comment type="caution">
    <text evidence="4">The sequence shown here is derived from an EMBL/GenBank/DDBJ whole genome shotgun (WGS) entry which is preliminary data.</text>
</comment>
<organism evidence="4 5">
    <name type="scientific">Capsicum annuum</name>
    <name type="common">Capsicum pepper</name>
    <dbReference type="NCBI Taxonomy" id="4072"/>
    <lineage>
        <taxon>Eukaryota</taxon>
        <taxon>Viridiplantae</taxon>
        <taxon>Streptophyta</taxon>
        <taxon>Embryophyta</taxon>
        <taxon>Tracheophyta</taxon>
        <taxon>Spermatophyta</taxon>
        <taxon>Magnoliopsida</taxon>
        <taxon>eudicotyledons</taxon>
        <taxon>Gunneridae</taxon>
        <taxon>Pentapetalae</taxon>
        <taxon>asterids</taxon>
        <taxon>lamiids</taxon>
        <taxon>Solanales</taxon>
        <taxon>Solanaceae</taxon>
        <taxon>Solanoideae</taxon>
        <taxon>Capsiceae</taxon>
        <taxon>Capsicum</taxon>
    </lineage>
</organism>
<comment type="similarity">
    <text evidence="1">Belongs to the peptidase A1 family.</text>
</comment>
<dbReference type="PANTHER" id="PTHR13683">
    <property type="entry name" value="ASPARTYL PROTEASES"/>
    <property type="match status" value="1"/>
</dbReference>
<feature type="domain" description="Peptidase A1" evidence="3">
    <location>
        <begin position="552"/>
        <end position="655"/>
    </location>
</feature>
<reference evidence="4 5" key="1">
    <citation type="journal article" date="2014" name="Nat. Genet.">
        <title>Genome sequence of the hot pepper provides insights into the evolution of pungency in Capsicum species.</title>
        <authorList>
            <person name="Kim S."/>
            <person name="Park M."/>
            <person name="Yeom S.I."/>
            <person name="Kim Y.M."/>
            <person name="Lee J.M."/>
            <person name="Lee H.A."/>
            <person name="Seo E."/>
            <person name="Choi J."/>
            <person name="Cheong K."/>
            <person name="Kim K.T."/>
            <person name="Jung K."/>
            <person name="Lee G.W."/>
            <person name="Oh S.K."/>
            <person name="Bae C."/>
            <person name="Kim S.B."/>
            <person name="Lee H.Y."/>
            <person name="Kim S.Y."/>
            <person name="Kim M.S."/>
            <person name="Kang B.C."/>
            <person name="Jo Y.D."/>
            <person name="Yang H.B."/>
            <person name="Jeong H.J."/>
            <person name="Kang W.H."/>
            <person name="Kwon J.K."/>
            <person name="Shin C."/>
            <person name="Lim J.Y."/>
            <person name="Park J.H."/>
            <person name="Huh J.H."/>
            <person name="Kim J.S."/>
            <person name="Kim B.D."/>
            <person name="Cohen O."/>
            <person name="Paran I."/>
            <person name="Suh M.C."/>
            <person name="Lee S.B."/>
            <person name="Kim Y.K."/>
            <person name="Shin Y."/>
            <person name="Noh S.J."/>
            <person name="Park J."/>
            <person name="Seo Y.S."/>
            <person name="Kwon S.Y."/>
            <person name="Kim H.A."/>
            <person name="Park J.M."/>
            <person name="Kim H.J."/>
            <person name="Choi S.B."/>
            <person name="Bosland P.W."/>
            <person name="Reeves G."/>
            <person name="Jo S.H."/>
            <person name="Lee B.W."/>
            <person name="Cho H.T."/>
            <person name="Choi H.S."/>
            <person name="Lee M.S."/>
            <person name="Yu Y."/>
            <person name="Do Choi Y."/>
            <person name="Park B.S."/>
            <person name="van Deynze A."/>
            <person name="Ashrafi H."/>
            <person name="Hill T."/>
            <person name="Kim W.T."/>
            <person name="Pai H.S."/>
            <person name="Ahn H.K."/>
            <person name="Yeam I."/>
            <person name="Giovannoni J.J."/>
            <person name="Rose J.K."/>
            <person name="Sorensen I."/>
            <person name="Lee S.J."/>
            <person name="Kim R.W."/>
            <person name="Choi I.Y."/>
            <person name="Choi B.S."/>
            <person name="Lim J.S."/>
            <person name="Lee Y.H."/>
            <person name="Choi D."/>
        </authorList>
    </citation>
    <scope>NUCLEOTIDE SEQUENCE [LARGE SCALE GENOMIC DNA]</scope>
    <source>
        <strain evidence="5">cv. CM334</strain>
    </source>
</reference>
<evidence type="ECO:0000256" key="1">
    <source>
        <dbReference type="ARBA" id="ARBA00007447"/>
    </source>
</evidence>
<proteinExistence type="inferred from homology"/>
<evidence type="ECO:0000313" key="5">
    <source>
        <dbReference type="Proteomes" id="UP000222542"/>
    </source>
</evidence>
<dbReference type="InterPro" id="IPR001461">
    <property type="entry name" value="Aspartic_peptidase_A1"/>
</dbReference>
<dbReference type="InterPro" id="IPR032861">
    <property type="entry name" value="TAXi_N"/>
</dbReference>
<dbReference type="InterPro" id="IPR033121">
    <property type="entry name" value="PEPTIDASE_A1"/>
</dbReference>
<reference evidence="4 5" key="2">
    <citation type="journal article" date="2017" name="Genome Biol.">
        <title>New reference genome sequences of hot pepper reveal the massive evolution of plant disease-resistance genes by retroduplication.</title>
        <authorList>
            <person name="Kim S."/>
            <person name="Park J."/>
            <person name="Yeom S.I."/>
            <person name="Kim Y.M."/>
            <person name="Seo E."/>
            <person name="Kim K.T."/>
            <person name="Kim M.S."/>
            <person name="Lee J.M."/>
            <person name="Cheong K."/>
            <person name="Shin H.S."/>
            <person name="Kim S.B."/>
            <person name="Han K."/>
            <person name="Lee J."/>
            <person name="Park M."/>
            <person name="Lee H.A."/>
            <person name="Lee H.Y."/>
            <person name="Lee Y."/>
            <person name="Oh S."/>
            <person name="Lee J.H."/>
            <person name="Choi E."/>
            <person name="Choi E."/>
            <person name="Lee S.E."/>
            <person name="Jeon J."/>
            <person name="Kim H."/>
            <person name="Choi G."/>
            <person name="Song H."/>
            <person name="Lee J."/>
            <person name="Lee S.C."/>
            <person name="Kwon J.K."/>
            <person name="Lee H.Y."/>
            <person name="Koo N."/>
            <person name="Hong Y."/>
            <person name="Kim R.W."/>
            <person name="Kang W.H."/>
            <person name="Huh J.H."/>
            <person name="Kang B.C."/>
            <person name="Yang T.J."/>
            <person name="Lee Y.H."/>
            <person name="Bennetzen J.L."/>
            <person name="Choi D."/>
        </authorList>
    </citation>
    <scope>NUCLEOTIDE SEQUENCE [LARGE SCALE GENOMIC DNA]</scope>
    <source>
        <strain evidence="5">cv. CM334</strain>
    </source>
</reference>
<dbReference type="SUPFAM" id="SSF50630">
    <property type="entry name" value="Acid proteases"/>
    <property type="match status" value="2"/>
</dbReference>
<evidence type="ECO:0000313" key="4">
    <source>
        <dbReference type="EMBL" id="PHT78634.1"/>
    </source>
</evidence>